<evidence type="ECO:0000313" key="22">
    <source>
        <dbReference type="EMBL" id="QPP19028.1"/>
    </source>
</evidence>
<dbReference type="EMBL" id="KF365897">
    <property type="protein sequence ID" value="AIE15868.1"/>
    <property type="molecule type" value="Genomic_DNA"/>
</dbReference>
<evidence type="ECO:0000256" key="11">
    <source>
        <dbReference type="ARBA" id="ARBA00023310"/>
    </source>
</evidence>
<evidence type="ECO:0000256" key="15">
    <source>
        <dbReference type="SAM" id="Phobius"/>
    </source>
</evidence>
<evidence type="ECO:0000256" key="13">
    <source>
        <dbReference type="ARBA" id="ARBA00064647"/>
    </source>
</evidence>
<keyword evidence="5 14" id="KW-0812">Transmembrane</keyword>
<dbReference type="GO" id="GO:0031966">
    <property type="term" value="C:mitochondrial membrane"/>
    <property type="evidence" value="ECO:0007669"/>
    <property type="project" value="UniProtKB-SubCell"/>
</dbReference>
<dbReference type="EMBL" id="KF365889">
    <property type="protein sequence ID" value="AIE15852.1"/>
    <property type="molecule type" value="Genomic_DNA"/>
</dbReference>
<evidence type="ECO:0000313" key="28">
    <source>
        <dbReference type="EMBL" id="QPP19040.1"/>
    </source>
</evidence>
<keyword evidence="4 14" id="KW-0138">CF(0)</keyword>
<evidence type="ECO:0000313" key="20">
    <source>
        <dbReference type="EMBL" id="QPP19024.1"/>
    </source>
</evidence>
<evidence type="ECO:0000256" key="8">
    <source>
        <dbReference type="ARBA" id="ARBA00023065"/>
    </source>
</evidence>
<dbReference type="GO" id="GO:0015078">
    <property type="term" value="F:proton transmembrane transporter activity"/>
    <property type="evidence" value="ECO:0007669"/>
    <property type="project" value="InterPro"/>
</dbReference>
<reference evidence="17" key="2">
    <citation type="journal article" date="2021" name="J. Fish">
        <title>Genetic and morphological assessment of a vulnerable large catfish, Silonia silondia (Hamilton, 1822), in natural populations from India.</title>
        <authorList>
            <person name="Mandal S."/>
            <person name="Singh A."/>
            <person name="Sah P."/>
            <person name="Singh R.K."/>
            <person name="Kumar R."/>
            <person name="Lal K.K."/>
            <person name="Mohindra V."/>
        </authorList>
    </citation>
    <scope>NUCLEOTIDE SEQUENCE</scope>
    <source>
        <strain evidence="17">Hap_1</strain>
        <strain evidence="26">Hap_10</strain>
        <strain evidence="27">Hap_11</strain>
        <strain evidence="28">Hap_12</strain>
        <strain evidence="18">Hap_2</strain>
        <strain evidence="19">Hap_3</strain>
        <strain evidence="20">Hap_4</strain>
        <strain evidence="21">Hap_5</strain>
        <strain evidence="22">Hap_6</strain>
        <strain evidence="23">Hap_7</strain>
        <strain evidence="24">Hap_8</strain>
        <strain evidence="25">Hap_9</strain>
    </source>
</reference>
<reference evidence="16" key="1">
    <citation type="submission" date="2013-07" db="EMBL/GenBank/DDBJ databases">
        <title>Population Genetic Diversity Silonia silondia (Hamilton, 1822), inferred from ATPase 6/8 mitochondrial gene polymorphism.</title>
        <authorList>
            <person name="Mandal S."/>
            <person name="Jena J.K."/>
            <person name="Singh R.K."/>
            <person name="Mohindra V."/>
            <person name="Lakra W.S."/>
            <person name="Deshmukhe G."/>
            <person name="Kumar R."/>
            <person name="Lal K.K."/>
        </authorList>
    </citation>
    <scope>NUCLEOTIDE SEQUENCE</scope>
</reference>
<dbReference type="EMBL" id="KF365893">
    <property type="protein sequence ID" value="AIE15860.1"/>
    <property type="molecule type" value="Genomic_DNA"/>
</dbReference>
<dbReference type="EMBL" id="MT185131">
    <property type="protein sequence ID" value="QPP19020.1"/>
    <property type="molecule type" value="Genomic_DNA"/>
</dbReference>
<name>A0A075EFZ0_9TELE</name>
<organism evidence="16">
    <name type="scientific">Silonia silondia</name>
    <name type="common">silond catfish</name>
    <dbReference type="NCBI Taxonomy" id="682369"/>
    <lineage>
        <taxon>Eukaryota</taxon>
        <taxon>Metazoa</taxon>
        <taxon>Chordata</taxon>
        <taxon>Craniata</taxon>
        <taxon>Vertebrata</taxon>
        <taxon>Euteleostomi</taxon>
        <taxon>Actinopterygii</taxon>
        <taxon>Neopterygii</taxon>
        <taxon>Teleostei</taxon>
        <taxon>Ostariophysi</taxon>
        <taxon>Siluriformes</taxon>
        <taxon>Schilbidae</taxon>
        <taxon>Silonia</taxon>
    </lineage>
</organism>
<dbReference type="Pfam" id="PF00895">
    <property type="entry name" value="ATP-synt_8"/>
    <property type="match status" value="1"/>
</dbReference>
<evidence type="ECO:0000256" key="10">
    <source>
        <dbReference type="ARBA" id="ARBA00023136"/>
    </source>
</evidence>
<evidence type="ECO:0000256" key="5">
    <source>
        <dbReference type="ARBA" id="ARBA00022692"/>
    </source>
</evidence>
<evidence type="ECO:0000313" key="16">
    <source>
        <dbReference type="EMBL" id="AIE15858.1"/>
    </source>
</evidence>
<dbReference type="EMBL" id="KF365899">
    <property type="protein sequence ID" value="AIE15872.1"/>
    <property type="molecule type" value="Genomic_DNA"/>
</dbReference>
<dbReference type="InterPro" id="IPR050635">
    <property type="entry name" value="ATPase_protein_8"/>
</dbReference>
<dbReference type="PANTHER" id="PTHR39937">
    <property type="entry name" value="ATP SYNTHASE PROTEIN 8"/>
    <property type="match status" value="1"/>
</dbReference>
<dbReference type="EMBL" id="MT185133">
    <property type="protein sequence ID" value="QPP19024.1"/>
    <property type="molecule type" value="Genomic_DNA"/>
</dbReference>
<evidence type="ECO:0000256" key="4">
    <source>
        <dbReference type="ARBA" id="ARBA00022547"/>
    </source>
</evidence>
<dbReference type="AlphaFoldDB" id="A0A075EFZ0"/>
<dbReference type="EMBL" id="MT185130">
    <property type="protein sequence ID" value="QPP19018.1"/>
    <property type="molecule type" value="Genomic_DNA"/>
</dbReference>
<dbReference type="EMBL" id="MT185141">
    <property type="protein sequence ID" value="QPP19040.1"/>
    <property type="molecule type" value="Genomic_DNA"/>
</dbReference>
<dbReference type="EMBL" id="KF365898">
    <property type="protein sequence ID" value="AIE15870.1"/>
    <property type="molecule type" value="Genomic_DNA"/>
</dbReference>
<keyword evidence="8 14" id="KW-0406">Ion transport</keyword>
<dbReference type="InterPro" id="IPR001421">
    <property type="entry name" value="ATP8_metazoa"/>
</dbReference>
<evidence type="ECO:0000313" key="21">
    <source>
        <dbReference type="EMBL" id="QPP19026.1"/>
    </source>
</evidence>
<dbReference type="EMBL" id="KF365891">
    <property type="protein sequence ID" value="AIE15856.1"/>
    <property type="molecule type" value="Genomic_DNA"/>
</dbReference>
<evidence type="ECO:0000256" key="14">
    <source>
        <dbReference type="RuleBase" id="RU003661"/>
    </source>
</evidence>
<evidence type="ECO:0000256" key="2">
    <source>
        <dbReference type="ARBA" id="ARBA00008892"/>
    </source>
</evidence>
<comment type="subunit">
    <text evidence="13">Component of the ATP synthase complex composed at least of ATP5F1A/subunit alpha, ATP5F1B/subunit beta, ATP5MC1/subunit c (homooctomer), MT-ATP6/subunit a, MT-ATP8/subunit 8, ATP5ME/subunit e, ATP5MF/subunit f, ATP5MG/subunit g, ATP5MK/subunit k, ATP5MJ/subunit j, ATP5F1C/subunit gamma, ATP5F1D/subunit delta, ATP5F1E/subunit epsilon, ATP5PF/subunit F6, ATP5PB/subunit b, ATP5PD/subunit d, ATP5PO/subunit OSCP. ATP synthase complex consists of a soluble F(1) head domain (subunits alpha(3) and beta(3)) - the catalytic core - and a membrane F(0) domain - the membrane proton channel (subunits c, a, 8, e, f, g, k and j). These two domains are linked by a central stalk (subunits gamma, delta, and epsilon) rotating inside the F1 region and a stationary peripheral stalk (subunits F6, b, d, and OSCP).</text>
</comment>
<gene>
    <name evidence="16" type="primary">ATP8</name>
</gene>
<dbReference type="EMBL" id="MT185139">
    <property type="protein sequence ID" value="QPP19036.1"/>
    <property type="molecule type" value="Genomic_DNA"/>
</dbReference>
<accession>A0A075EFZ0</accession>
<dbReference type="EMBL" id="MT185138">
    <property type="protein sequence ID" value="QPP19034.1"/>
    <property type="molecule type" value="Genomic_DNA"/>
</dbReference>
<evidence type="ECO:0000313" key="24">
    <source>
        <dbReference type="EMBL" id="QPP19032.1"/>
    </source>
</evidence>
<proteinExistence type="inferred from homology"/>
<evidence type="ECO:0000256" key="12">
    <source>
        <dbReference type="ARBA" id="ARBA00053067"/>
    </source>
</evidence>
<keyword evidence="9 14" id="KW-0496">Mitochondrion</keyword>
<evidence type="ECO:0000256" key="7">
    <source>
        <dbReference type="ARBA" id="ARBA00022989"/>
    </source>
</evidence>
<keyword evidence="10 15" id="KW-0472">Membrane</keyword>
<comment type="subcellular location">
    <subcellularLocation>
        <location evidence="1 14">Mitochondrion membrane</location>
        <topology evidence="1 14">Single-pass membrane protein</topology>
    </subcellularLocation>
</comment>
<geneLocation type="mitochondrion" evidence="16"/>
<evidence type="ECO:0000313" key="26">
    <source>
        <dbReference type="EMBL" id="QPP19036.1"/>
    </source>
</evidence>
<keyword evidence="3 14" id="KW-0813">Transport</keyword>
<dbReference type="EMBL" id="MT185136">
    <property type="protein sequence ID" value="QPP19030.1"/>
    <property type="molecule type" value="Genomic_DNA"/>
</dbReference>
<evidence type="ECO:0000256" key="6">
    <source>
        <dbReference type="ARBA" id="ARBA00022781"/>
    </source>
</evidence>
<evidence type="ECO:0000313" key="19">
    <source>
        <dbReference type="EMBL" id="QPP19022.1"/>
    </source>
</evidence>
<dbReference type="EMBL" id="MT185140">
    <property type="protein sequence ID" value="QPP19038.1"/>
    <property type="molecule type" value="Genomic_DNA"/>
</dbReference>
<dbReference type="EMBL" id="MT185135">
    <property type="protein sequence ID" value="QPP19028.1"/>
    <property type="molecule type" value="Genomic_DNA"/>
</dbReference>
<evidence type="ECO:0000313" key="27">
    <source>
        <dbReference type="EMBL" id="QPP19038.1"/>
    </source>
</evidence>
<dbReference type="GO" id="GO:0015986">
    <property type="term" value="P:proton motive force-driven ATP synthesis"/>
    <property type="evidence" value="ECO:0007669"/>
    <property type="project" value="InterPro"/>
</dbReference>
<evidence type="ECO:0000313" key="17">
    <source>
        <dbReference type="EMBL" id="QPP19018.1"/>
    </source>
</evidence>
<dbReference type="EMBL" id="KF365895">
    <property type="protein sequence ID" value="AIE15864.1"/>
    <property type="molecule type" value="Genomic_DNA"/>
</dbReference>
<comment type="function">
    <text evidence="12">Subunit 8, of the mitochondrial membrane ATP synthase complex (F(1)F(0) ATP synthase or Complex V) that produces ATP from ADP in the presence of a proton gradient across the membrane which is generated by electron transport complexes of the respiratory chain. ATP synthase complex consist of a soluble F(1) head domain - the catalytic core - and a membrane F(1) domain - the membrane proton channel. These two domains are linked by a central stalk rotating inside the F(1) region and a stationary peripheral stalk. During catalysis, ATP synthesis in the catalytic domain of F(1) is coupled via a rotary mechanism of the central stalk subunits to proton translocation. In vivo, can only synthesize ATP although its ATP hydrolase activity can be activated artificially in vitro. Part of the complex F(0) domain.</text>
</comment>
<dbReference type="EMBL" id="MT185134">
    <property type="protein sequence ID" value="QPP19026.1"/>
    <property type="molecule type" value="Genomic_DNA"/>
</dbReference>
<sequence>MPQLDPNPWFTILVFSWLIFLVVIPRKVLSHTFTNETTAPSAEKLKSNVWNWPWH</sequence>
<evidence type="ECO:0000313" key="25">
    <source>
        <dbReference type="EMBL" id="QPP19034.1"/>
    </source>
</evidence>
<feature type="transmembrane region" description="Helical" evidence="15">
    <location>
        <begin position="6"/>
        <end position="24"/>
    </location>
</feature>
<evidence type="ECO:0000313" key="18">
    <source>
        <dbReference type="EMBL" id="QPP19020.1"/>
    </source>
</evidence>
<dbReference type="EMBL" id="KF365894">
    <property type="protein sequence ID" value="AIE15862.1"/>
    <property type="molecule type" value="Genomic_DNA"/>
</dbReference>
<keyword evidence="7 15" id="KW-1133">Transmembrane helix</keyword>
<dbReference type="GO" id="GO:0045259">
    <property type="term" value="C:proton-transporting ATP synthase complex"/>
    <property type="evidence" value="ECO:0007669"/>
    <property type="project" value="UniProtKB-KW"/>
</dbReference>
<evidence type="ECO:0000256" key="1">
    <source>
        <dbReference type="ARBA" id="ARBA00004304"/>
    </source>
</evidence>
<evidence type="ECO:0000256" key="3">
    <source>
        <dbReference type="ARBA" id="ARBA00022448"/>
    </source>
</evidence>
<keyword evidence="6 14" id="KW-0375">Hydrogen ion transport</keyword>
<protein>
    <recommendedName>
        <fullName evidence="14">ATP synthase complex subunit 8</fullName>
    </recommendedName>
</protein>
<dbReference type="EMBL" id="MT185137">
    <property type="protein sequence ID" value="QPP19032.1"/>
    <property type="molecule type" value="Genomic_DNA"/>
</dbReference>
<comment type="similarity">
    <text evidence="2 14">Belongs to the ATPase protein 8 family.</text>
</comment>
<evidence type="ECO:0000256" key="9">
    <source>
        <dbReference type="ARBA" id="ARBA00023128"/>
    </source>
</evidence>
<dbReference type="EMBL" id="KF365890">
    <property type="protein sequence ID" value="AIE15854.1"/>
    <property type="molecule type" value="Genomic_DNA"/>
</dbReference>
<dbReference type="PANTHER" id="PTHR39937:SF1">
    <property type="entry name" value="ATP SYNTHASE PROTEIN 8"/>
    <property type="match status" value="1"/>
</dbReference>
<keyword evidence="11" id="KW-0066">ATP synthesis</keyword>
<dbReference type="EMBL" id="KF365892">
    <property type="protein sequence ID" value="AIE15858.1"/>
    <property type="molecule type" value="Genomic_DNA"/>
</dbReference>
<dbReference type="EMBL" id="KF365896">
    <property type="protein sequence ID" value="AIE15866.1"/>
    <property type="molecule type" value="Genomic_DNA"/>
</dbReference>
<dbReference type="EMBL" id="MT185132">
    <property type="protein sequence ID" value="QPP19022.1"/>
    <property type="molecule type" value="Genomic_DNA"/>
</dbReference>
<evidence type="ECO:0000313" key="23">
    <source>
        <dbReference type="EMBL" id="QPP19030.1"/>
    </source>
</evidence>